<evidence type="ECO:0000313" key="13">
    <source>
        <dbReference type="Proteomes" id="UP000005824"/>
    </source>
</evidence>
<evidence type="ECO:0000256" key="2">
    <source>
        <dbReference type="ARBA" id="ARBA00022741"/>
    </source>
</evidence>
<dbReference type="GO" id="GO:0000160">
    <property type="term" value="P:phosphorelay signal transduction system"/>
    <property type="evidence" value="ECO:0007669"/>
    <property type="project" value="UniProtKB-KW"/>
</dbReference>
<dbReference type="InterPro" id="IPR001789">
    <property type="entry name" value="Sig_transdc_resp-reg_receiver"/>
</dbReference>
<proteinExistence type="predicted"/>
<protein>
    <recommendedName>
        <fullName evidence="1">DNA-binding transcriptional regulator NtrC</fullName>
    </recommendedName>
    <alternativeName>
        <fullName evidence="7">Nitrogen regulation protein NR(I)</fullName>
    </alternativeName>
    <alternativeName>
        <fullName evidence="8">Nitrogen regulator I</fullName>
    </alternativeName>
</protein>
<feature type="domain" description="Sigma-54 factor interaction" evidence="10">
    <location>
        <begin position="145"/>
        <end position="244"/>
    </location>
</feature>
<dbReference type="InParanoid" id="B4CX08"/>
<evidence type="ECO:0000256" key="4">
    <source>
        <dbReference type="ARBA" id="ARBA00023012"/>
    </source>
</evidence>
<dbReference type="RefSeq" id="WP_006978947.1">
    <property type="nucleotide sequence ID" value="NZ_ABVL01000003.1"/>
</dbReference>
<accession>B4CX08</accession>
<dbReference type="InterPro" id="IPR011006">
    <property type="entry name" value="CheY-like_superfamily"/>
</dbReference>
<keyword evidence="4" id="KW-0902">Two-component regulatory system</keyword>
<dbReference type="GO" id="GO:0006355">
    <property type="term" value="P:regulation of DNA-templated transcription"/>
    <property type="evidence" value="ECO:0007669"/>
    <property type="project" value="InterPro"/>
</dbReference>
<keyword evidence="3" id="KW-0067">ATP-binding</keyword>
<evidence type="ECO:0000256" key="6">
    <source>
        <dbReference type="ARBA" id="ARBA00023159"/>
    </source>
</evidence>
<dbReference type="GO" id="GO:0003677">
    <property type="term" value="F:DNA binding"/>
    <property type="evidence" value="ECO:0007669"/>
    <property type="project" value="UniProtKB-KW"/>
</dbReference>
<organism evidence="12 13">
    <name type="scientific">Chthoniobacter flavus Ellin428</name>
    <dbReference type="NCBI Taxonomy" id="497964"/>
    <lineage>
        <taxon>Bacteria</taxon>
        <taxon>Pseudomonadati</taxon>
        <taxon>Verrucomicrobiota</taxon>
        <taxon>Spartobacteria</taxon>
        <taxon>Chthoniobacterales</taxon>
        <taxon>Chthoniobacteraceae</taxon>
        <taxon>Chthoniobacter</taxon>
    </lineage>
</organism>
<dbReference type="SUPFAM" id="SSF52172">
    <property type="entry name" value="CheY-like"/>
    <property type="match status" value="1"/>
</dbReference>
<dbReference type="EMBL" id="ABVL01000003">
    <property type="protein sequence ID" value="EDY21328.1"/>
    <property type="molecule type" value="Genomic_DNA"/>
</dbReference>
<dbReference type="Pfam" id="PF00072">
    <property type="entry name" value="Response_reg"/>
    <property type="match status" value="1"/>
</dbReference>
<keyword evidence="13" id="KW-1185">Reference proteome</keyword>
<evidence type="ECO:0000256" key="9">
    <source>
        <dbReference type="PROSITE-ProRule" id="PRU00169"/>
    </source>
</evidence>
<dbReference type="InterPro" id="IPR027417">
    <property type="entry name" value="P-loop_NTPase"/>
</dbReference>
<dbReference type="CDD" id="cd00156">
    <property type="entry name" value="REC"/>
    <property type="match status" value="1"/>
</dbReference>
<dbReference type="InterPro" id="IPR025662">
    <property type="entry name" value="Sigma_54_int_dom_ATP-bd_1"/>
</dbReference>
<dbReference type="PROSITE" id="PS50045">
    <property type="entry name" value="SIGMA54_INTERACT_4"/>
    <property type="match status" value="1"/>
</dbReference>
<name>B4CX08_9BACT</name>
<evidence type="ECO:0000256" key="8">
    <source>
        <dbReference type="ARBA" id="ARBA00031910"/>
    </source>
</evidence>
<evidence type="ECO:0000259" key="11">
    <source>
        <dbReference type="PROSITE" id="PS50110"/>
    </source>
</evidence>
<reference evidence="12 13" key="1">
    <citation type="journal article" date="2011" name="J. Bacteriol.">
        <title>Genome sequence of Chthoniobacter flavus Ellin428, an aerobic heterotrophic soil bacterium.</title>
        <authorList>
            <person name="Kant R."/>
            <person name="van Passel M.W."/>
            <person name="Palva A."/>
            <person name="Lucas S."/>
            <person name="Lapidus A."/>
            <person name="Glavina Del Rio T."/>
            <person name="Dalin E."/>
            <person name="Tice H."/>
            <person name="Bruce D."/>
            <person name="Goodwin L."/>
            <person name="Pitluck S."/>
            <person name="Larimer F.W."/>
            <person name="Land M.L."/>
            <person name="Hauser L."/>
            <person name="Sangwan P."/>
            <person name="de Vos W.M."/>
            <person name="Janssen P.H."/>
            <person name="Smidt H."/>
        </authorList>
    </citation>
    <scope>NUCLEOTIDE SEQUENCE [LARGE SCALE GENOMIC DNA]</scope>
    <source>
        <strain evidence="12 13">Ellin428</strain>
    </source>
</reference>
<comment type="caution">
    <text evidence="9">Lacks conserved residue(s) required for the propagation of feature annotation.</text>
</comment>
<gene>
    <name evidence="12" type="ORF">CfE428DRAFT_1621</name>
</gene>
<dbReference type="PANTHER" id="PTHR32071:SF95">
    <property type="entry name" value="DNA-BINDING TRANSCRIPTIONAL REGULATOR NTRC"/>
    <property type="match status" value="1"/>
</dbReference>
<dbReference type="Gene3D" id="3.40.50.2300">
    <property type="match status" value="1"/>
</dbReference>
<comment type="caution">
    <text evidence="12">The sequence shown here is derived from an EMBL/GenBank/DDBJ whole genome shotgun (WGS) entry which is preliminary data.</text>
</comment>
<dbReference type="GO" id="GO:0005524">
    <property type="term" value="F:ATP binding"/>
    <property type="evidence" value="ECO:0007669"/>
    <property type="project" value="UniProtKB-KW"/>
</dbReference>
<dbReference type="SMART" id="SM00448">
    <property type="entry name" value="REC"/>
    <property type="match status" value="1"/>
</dbReference>
<keyword evidence="6" id="KW-0010">Activator</keyword>
<evidence type="ECO:0000256" key="3">
    <source>
        <dbReference type="ARBA" id="ARBA00022840"/>
    </source>
</evidence>
<keyword evidence="5" id="KW-0238">DNA-binding</keyword>
<dbReference type="Pfam" id="PF00158">
    <property type="entry name" value="Sigma54_activat"/>
    <property type="match status" value="1"/>
</dbReference>
<dbReference type="Proteomes" id="UP000005824">
    <property type="component" value="Unassembled WGS sequence"/>
</dbReference>
<dbReference type="PANTHER" id="PTHR32071">
    <property type="entry name" value="TRANSCRIPTIONAL REGULATORY PROTEIN"/>
    <property type="match status" value="1"/>
</dbReference>
<evidence type="ECO:0000256" key="7">
    <source>
        <dbReference type="ARBA" id="ARBA00029881"/>
    </source>
</evidence>
<dbReference type="STRING" id="497964.CfE428DRAFT_1621"/>
<dbReference type="PROSITE" id="PS50110">
    <property type="entry name" value="RESPONSE_REGULATORY"/>
    <property type="match status" value="1"/>
</dbReference>
<feature type="domain" description="Response regulatory" evidence="11">
    <location>
        <begin position="6"/>
        <end position="120"/>
    </location>
</feature>
<sequence length="244" mass="27092">MEKAQTILVVDPETDFLDWVQHQLGTPTTRVITATTADDGYKIFCREAPDLLISETHLSPFSGQDLLVKVKQREPNAIVVLTSGFGTTQSVIESMKLGAFDFIRKETLPFNLKVVVDAALKAQAEMKAATTFKPQLTVEEHQDNIVGKSAAMQQVFKMVGRVAHSDAPVMITGESGTGKELVARAIHHYSGRSVKSFVAINCAAIPEQLLESELFGHEKGRLHRRHRHARGALRAEQWRHAFPR</sequence>
<evidence type="ECO:0000259" key="10">
    <source>
        <dbReference type="PROSITE" id="PS50045"/>
    </source>
</evidence>
<dbReference type="Gene3D" id="3.40.50.300">
    <property type="entry name" value="P-loop containing nucleotide triphosphate hydrolases"/>
    <property type="match status" value="1"/>
</dbReference>
<dbReference type="AlphaFoldDB" id="B4CX08"/>
<dbReference type="InterPro" id="IPR002078">
    <property type="entry name" value="Sigma_54_int"/>
</dbReference>
<dbReference type="PROSITE" id="PS00675">
    <property type="entry name" value="SIGMA54_INTERACT_1"/>
    <property type="match status" value="1"/>
</dbReference>
<evidence type="ECO:0000256" key="5">
    <source>
        <dbReference type="ARBA" id="ARBA00023125"/>
    </source>
</evidence>
<dbReference type="CDD" id="cd00009">
    <property type="entry name" value="AAA"/>
    <property type="match status" value="1"/>
</dbReference>
<dbReference type="eggNOG" id="COG2204">
    <property type="taxonomic scope" value="Bacteria"/>
</dbReference>
<keyword evidence="2" id="KW-0547">Nucleotide-binding</keyword>
<evidence type="ECO:0000256" key="1">
    <source>
        <dbReference type="ARBA" id="ARBA00019059"/>
    </source>
</evidence>
<evidence type="ECO:0000313" key="12">
    <source>
        <dbReference type="EMBL" id="EDY21328.1"/>
    </source>
</evidence>